<evidence type="ECO:0000313" key="2">
    <source>
        <dbReference type="Proteomes" id="UP000789366"/>
    </source>
</evidence>
<organism evidence="1 2">
    <name type="scientific">Cetraspora pellucida</name>
    <dbReference type="NCBI Taxonomy" id="1433469"/>
    <lineage>
        <taxon>Eukaryota</taxon>
        <taxon>Fungi</taxon>
        <taxon>Fungi incertae sedis</taxon>
        <taxon>Mucoromycota</taxon>
        <taxon>Glomeromycotina</taxon>
        <taxon>Glomeromycetes</taxon>
        <taxon>Diversisporales</taxon>
        <taxon>Gigasporaceae</taxon>
        <taxon>Cetraspora</taxon>
    </lineage>
</organism>
<dbReference type="Proteomes" id="UP000789366">
    <property type="component" value="Unassembled WGS sequence"/>
</dbReference>
<proteinExistence type="predicted"/>
<comment type="caution">
    <text evidence="1">The sequence shown here is derived from an EMBL/GenBank/DDBJ whole genome shotgun (WGS) entry which is preliminary data.</text>
</comment>
<name>A0ACA9L0E4_9GLOM</name>
<dbReference type="EMBL" id="CAJVPW010002338">
    <property type="protein sequence ID" value="CAG8504080.1"/>
    <property type="molecule type" value="Genomic_DNA"/>
</dbReference>
<keyword evidence="2" id="KW-1185">Reference proteome</keyword>
<evidence type="ECO:0000313" key="1">
    <source>
        <dbReference type="EMBL" id="CAG8504080.1"/>
    </source>
</evidence>
<accession>A0ACA9L0E4</accession>
<reference evidence="1" key="1">
    <citation type="submission" date="2021-06" db="EMBL/GenBank/DDBJ databases">
        <authorList>
            <person name="Kallberg Y."/>
            <person name="Tangrot J."/>
            <person name="Rosling A."/>
        </authorList>
    </citation>
    <scope>NUCLEOTIDE SEQUENCE</scope>
    <source>
        <strain evidence="1">28 12/20/2015</strain>
    </source>
</reference>
<sequence>MPKLPKNRKYQQISLDQRKKNINEVNNKQNSIRSIATNKIINEKSYITIADLTKKLIDEYSQLE</sequence>
<gene>
    <name evidence="1" type="ORF">SPELUC_LOCUS3153</name>
</gene>
<feature type="non-terminal residue" evidence="1">
    <location>
        <position position="64"/>
    </location>
</feature>
<protein>
    <submittedName>
        <fullName evidence="1">6519_t:CDS:1</fullName>
    </submittedName>
</protein>